<feature type="region of interest" description="Disordered" evidence="1">
    <location>
        <begin position="1"/>
        <end position="38"/>
    </location>
</feature>
<evidence type="ECO:0000313" key="2">
    <source>
        <dbReference type="EMBL" id="RKP35822.1"/>
    </source>
</evidence>
<name>A0A4P9ZSX3_9FUNG</name>
<dbReference type="Proteomes" id="UP000268162">
    <property type="component" value="Unassembled WGS sequence"/>
</dbReference>
<evidence type="ECO:0000256" key="1">
    <source>
        <dbReference type="SAM" id="MobiDB-lite"/>
    </source>
</evidence>
<organism evidence="2 3">
    <name type="scientific">Dimargaris cristalligena</name>
    <dbReference type="NCBI Taxonomy" id="215637"/>
    <lineage>
        <taxon>Eukaryota</taxon>
        <taxon>Fungi</taxon>
        <taxon>Fungi incertae sedis</taxon>
        <taxon>Zoopagomycota</taxon>
        <taxon>Kickxellomycotina</taxon>
        <taxon>Dimargaritomycetes</taxon>
        <taxon>Dimargaritales</taxon>
        <taxon>Dimargaritaceae</taxon>
        <taxon>Dimargaris</taxon>
    </lineage>
</organism>
<reference evidence="3" key="1">
    <citation type="journal article" date="2018" name="Nat. Microbiol.">
        <title>Leveraging single-cell genomics to expand the fungal tree of life.</title>
        <authorList>
            <person name="Ahrendt S.R."/>
            <person name="Quandt C.A."/>
            <person name="Ciobanu D."/>
            <person name="Clum A."/>
            <person name="Salamov A."/>
            <person name="Andreopoulos B."/>
            <person name="Cheng J.F."/>
            <person name="Woyke T."/>
            <person name="Pelin A."/>
            <person name="Henrissat B."/>
            <person name="Reynolds N.K."/>
            <person name="Benny G.L."/>
            <person name="Smith M.E."/>
            <person name="James T.Y."/>
            <person name="Grigoriev I.V."/>
        </authorList>
    </citation>
    <scope>NUCLEOTIDE SEQUENCE [LARGE SCALE GENOMIC DNA]</scope>
    <source>
        <strain evidence="3">RSA 468</strain>
    </source>
</reference>
<dbReference type="AlphaFoldDB" id="A0A4P9ZSX3"/>
<accession>A0A4P9ZSX3</accession>
<protein>
    <submittedName>
        <fullName evidence="2">Uncharacterized protein</fullName>
    </submittedName>
</protein>
<gene>
    <name evidence="2" type="ORF">BJ085DRAFT_35517</name>
</gene>
<dbReference type="EMBL" id="ML002778">
    <property type="protein sequence ID" value="RKP35822.1"/>
    <property type="molecule type" value="Genomic_DNA"/>
</dbReference>
<sequence>MKPPAAQPPSAGTPLVPSATTGTSPSPPPPIPLPPYLQPLPPTTQRLTYKQAIAQARAHSAAFTKLPIPTWLIPSTVLCTAIEKATGATPRIVSHEVLDGWLMVCMSDDRALDILLKTPTPFLGRRLHWTSDPIRHFRTLVLLTPSPYVTYAIIETALSHVGELLSCEPYNIRSEPPQPPGSLGRLFSATIVLFEGSPNLPKYLPTMAGRIRLWLVK</sequence>
<evidence type="ECO:0000313" key="3">
    <source>
        <dbReference type="Proteomes" id="UP000268162"/>
    </source>
</evidence>
<keyword evidence="3" id="KW-1185">Reference proteome</keyword>
<proteinExistence type="predicted"/>
<feature type="compositionally biased region" description="Pro residues" evidence="1">
    <location>
        <begin position="25"/>
        <end position="38"/>
    </location>
</feature>